<dbReference type="PANTHER" id="PTHR33266">
    <property type="entry name" value="CHROMOSOME 15, WHOLE GENOME SHOTGUN SEQUENCE"/>
    <property type="match status" value="1"/>
</dbReference>
<dbReference type="KEGG" id="pif:PITG_12241"/>
<accession>D0NJE0</accession>
<dbReference type="EMBL" id="DS028141">
    <property type="protein sequence ID" value="EEY59658.1"/>
    <property type="molecule type" value="Genomic_DNA"/>
</dbReference>
<proteinExistence type="predicted"/>
<reference evidence="2" key="1">
    <citation type="journal article" date="2009" name="Nature">
        <title>Genome sequence and analysis of the Irish potato famine pathogen Phytophthora infestans.</title>
        <authorList>
            <consortium name="The Broad Institute Genome Sequencing Platform"/>
            <person name="Haas B.J."/>
            <person name="Kamoun S."/>
            <person name="Zody M.C."/>
            <person name="Jiang R.H."/>
            <person name="Handsaker R.E."/>
            <person name="Cano L.M."/>
            <person name="Grabherr M."/>
            <person name="Kodira C.D."/>
            <person name="Raffaele S."/>
            <person name="Torto-Alalibo T."/>
            <person name="Bozkurt T.O."/>
            <person name="Ah-Fong A.M."/>
            <person name="Alvarado L."/>
            <person name="Anderson V.L."/>
            <person name="Armstrong M.R."/>
            <person name="Avrova A."/>
            <person name="Baxter L."/>
            <person name="Beynon J."/>
            <person name="Boevink P.C."/>
            <person name="Bollmann S.R."/>
            <person name="Bos J.I."/>
            <person name="Bulone V."/>
            <person name="Cai G."/>
            <person name="Cakir C."/>
            <person name="Carrington J.C."/>
            <person name="Chawner M."/>
            <person name="Conti L."/>
            <person name="Costanzo S."/>
            <person name="Ewan R."/>
            <person name="Fahlgren N."/>
            <person name="Fischbach M.A."/>
            <person name="Fugelstad J."/>
            <person name="Gilroy E.M."/>
            <person name="Gnerre S."/>
            <person name="Green P.J."/>
            <person name="Grenville-Briggs L.J."/>
            <person name="Griffith J."/>
            <person name="Grunwald N.J."/>
            <person name="Horn K."/>
            <person name="Horner N.R."/>
            <person name="Hu C.H."/>
            <person name="Huitema E."/>
            <person name="Jeong D.H."/>
            <person name="Jones A.M."/>
            <person name="Jones J.D."/>
            <person name="Jones R.W."/>
            <person name="Karlsson E.K."/>
            <person name="Kunjeti S.G."/>
            <person name="Lamour K."/>
            <person name="Liu Z."/>
            <person name="Ma L."/>
            <person name="Maclean D."/>
            <person name="Chibucos M.C."/>
            <person name="McDonald H."/>
            <person name="McWalters J."/>
            <person name="Meijer H.J."/>
            <person name="Morgan W."/>
            <person name="Morris P.F."/>
            <person name="Munro C.A."/>
            <person name="O'Neill K."/>
            <person name="Ospina-Giraldo M."/>
            <person name="Pinzon A."/>
            <person name="Pritchard L."/>
            <person name="Ramsahoye B."/>
            <person name="Ren Q."/>
            <person name="Restrepo S."/>
            <person name="Roy S."/>
            <person name="Sadanandom A."/>
            <person name="Savidor A."/>
            <person name="Schornack S."/>
            <person name="Schwartz D.C."/>
            <person name="Schumann U.D."/>
            <person name="Schwessinger B."/>
            <person name="Seyer L."/>
            <person name="Sharpe T."/>
            <person name="Silvar C."/>
            <person name="Song J."/>
            <person name="Studholme D.J."/>
            <person name="Sykes S."/>
            <person name="Thines M."/>
            <person name="van de Vondervoort P.J."/>
            <person name="Phuntumart V."/>
            <person name="Wawra S."/>
            <person name="Weide R."/>
            <person name="Win J."/>
            <person name="Young C."/>
            <person name="Zhou S."/>
            <person name="Fry W."/>
            <person name="Meyers B.C."/>
            <person name="van West P."/>
            <person name="Ristaino J."/>
            <person name="Govers F."/>
            <person name="Birch P.R."/>
            <person name="Whisson S.C."/>
            <person name="Judelson H.S."/>
            <person name="Nusbaum C."/>
        </authorList>
    </citation>
    <scope>NUCLEOTIDE SEQUENCE [LARGE SCALE GENOMIC DNA]</scope>
    <source>
        <strain evidence="2">T30-4</strain>
    </source>
</reference>
<dbReference type="HOGENOM" id="CLU_480194_0_0_1"/>
<name>D0NJE0_PHYIT</name>
<dbReference type="InParanoid" id="D0NJE0"/>
<evidence type="ECO:0000313" key="1">
    <source>
        <dbReference type="EMBL" id="EEY59658.1"/>
    </source>
</evidence>
<dbReference type="OrthoDB" id="107110at2759"/>
<gene>
    <name evidence="1" type="ORF">PITG_12241</name>
</gene>
<evidence type="ECO:0000313" key="2">
    <source>
        <dbReference type="Proteomes" id="UP000006643"/>
    </source>
</evidence>
<organism evidence="1 2">
    <name type="scientific">Phytophthora infestans (strain T30-4)</name>
    <name type="common">Potato late blight agent</name>
    <dbReference type="NCBI Taxonomy" id="403677"/>
    <lineage>
        <taxon>Eukaryota</taxon>
        <taxon>Sar</taxon>
        <taxon>Stramenopiles</taxon>
        <taxon>Oomycota</taxon>
        <taxon>Peronosporomycetes</taxon>
        <taxon>Peronosporales</taxon>
        <taxon>Peronosporaceae</taxon>
        <taxon>Phytophthora</taxon>
    </lineage>
</organism>
<dbReference type="PANTHER" id="PTHR33266:SF1">
    <property type="entry name" value="F-BOX DOMAIN-CONTAINING PROTEIN"/>
    <property type="match status" value="1"/>
</dbReference>
<dbReference type="RefSeq" id="XP_002900851.1">
    <property type="nucleotide sequence ID" value="XM_002900805.1"/>
</dbReference>
<keyword evidence="2" id="KW-1185">Reference proteome</keyword>
<dbReference type="STRING" id="403677.D0NJE0"/>
<dbReference type="Proteomes" id="UP000006643">
    <property type="component" value="Unassembled WGS sequence"/>
</dbReference>
<dbReference type="VEuPathDB" id="FungiDB:PITG_12241"/>
<dbReference type="GeneID" id="9473240"/>
<sequence length="568" mass="63599">MRSNHLDPTRYVDAQAFEKYQHYKGQELVVSECIVGSPSEVFDAWLEQVWLAGATELHEDSTHRPVVKPSIVVTAESFIIHSGATSTTKHSRLAHMIDDPDLRWAINIKSSEGYPAMEEVNQEEDAPPTLKMKASNAAWQVLERLVPTNSTLRETERPPQLDIDENELRNSWRRDELTTYITARVARVYFVPGVDALFKIIAAKVEAILKAEVLINAVTDPAVTSNLDQAFFSSPYSGDADVRFFRYLMRCCKLYSENPAAYTAPYVTIMQSSGFGKSRILYEVAKKIADPNTNLPESELFDCRLLAVAYACSNWEAAKTEWIGLFGMNPMNDSPVSCERIDEALGTALATFMASDSTTDSPTRKKSLLHYVNFTYDAHISGYVTEPVLTFGATHLWYEIDPLPLEKYVLPQFLKLLLQGLIDVGSVGEVVARIILLLAMDATSMGRRAAGVFPRNQKAADLIIPIFSYPSNMDSDARISFILIQVKNKSGADRMYPQSALNNLTPANLFQKNEINRDTHELSKFPARDIIRIFMSLRESNRDKPAQSYLVDTEGTQGSYSLCLRATG</sequence>
<protein>
    <submittedName>
        <fullName evidence="1">Uncharacterized protein</fullName>
    </submittedName>
</protein>
<dbReference type="AlphaFoldDB" id="D0NJE0"/>